<feature type="repeat" description="PPR" evidence="2">
    <location>
        <begin position="376"/>
        <end position="410"/>
    </location>
</feature>
<feature type="repeat" description="PPR" evidence="2">
    <location>
        <begin position="477"/>
        <end position="511"/>
    </location>
</feature>
<reference evidence="4 5" key="1">
    <citation type="journal article" date="2017" name="Mol. Plant">
        <title>The Genome of Medicinal Plant Macleaya cordata Provides New Insights into Benzylisoquinoline Alkaloids Metabolism.</title>
        <authorList>
            <person name="Liu X."/>
            <person name="Liu Y."/>
            <person name="Huang P."/>
            <person name="Ma Y."/>
            <person name="Qing Z."/>
            <person name="Tang Q."/>
            <person name="Cao H."/>
            <person name="Cheng P."/>
            <person name="Zheng Y."/>
            <person name="Yuan Z."/>
            <person name="Zhou Y."/>
            <person name="Liu J."/>
            <person name="Tang Z."/>
            <person name="Zhuo Y."/>
            <person name="Zhang Y."/>
            <person name="Yu L."/>
            <person name="Huang J."/>
            <person name="Yang P."/>
            <person name="Peng Q."/>
            <person name="Zhang J."/>
            <person name="Jiang W."/>
            <person name="Zhang Z."/>
            <person name="Lin K."/>
            <person name="Ro D.K."/>
            <person name="Chen X."/>
            <person name="Xiong X."/>
            <person name="Shang Y."/>
            <person name="Huang S."/>
            <person name="Zeng J."/>
        </authorList>
    </citation>
    <scope>NUCLEOTIDE SEQUENCE [LARGE SCALE GENOMIC DNA]</scope>
    <source>
        <strain evidence="5">cv. BLH2017</strain>
        <tissue evidence="4">Root</tissue>
    </source>
</reference>
<dbReference type="InterPro" id="IPR011990">
    <property type="entry name" value="TPR-like_helical_dom_sf"/>
</dbReference>
<dbReference type="InterPro" id="IPR002885">
    <property type="entry name" value="PPR_rpt"/>
</dbReference>
<dbReference type="OrthoDB" id="442680at2759"/>
<dbReference type="GO" id="GO:0009451">
    <property type="term" value="P:RNA modification"/>
    <property type="evidence" value="ECO:0007669"/>
    <property type="project" value="InterPro"/>
</dbReference>
<dbReference type="Pfam" id="PF13041">
    <property type="entry name" value="PPR_2"/>
    <property type="match status" value="3"/>
</dbReference>
<gene>
    <name evidence="4" type="ORF">BVC80_9031g21</name>
</gene>
<accession>A0A200R8Q7</accession>
<evidence type="ECO:0000256" key="3">
    <source>
        <dbReference type="SAM" id="MobiDB-lite"/>
    </source>
</evidence>
<dbReference type="GO" id="GO:0003723">
    <property type="term" value="F:RNA binding"/>
    <property type="evidence" value="ECO:0007669"/>
    <property type="project" value="InterPro"/>
</dbReference>
<sequence>MYCPIPLRNSTVGVTRFLKFPRFFFLLLTPLLPTKTILDSTTRKAAEIKYHQIQSSSPYTSSPSHTLQKTYSGFSSDSDDSSDVNVLHGRAIKSGFVQNQKFLNHLLNLYVKSRNFVRARKMFDEMPDRDVQTWTILIKGFAQVGLFEIALDLFIDMQTEGIYPNRFTLSCILKCCASIVNLKMGKGIHGWILRNGVELDVFSENSIIDFYVKCRVFYYASRVFELMNERDTVSWNIMIGAYLQIGDTEKSIELFRRLPVKDVASWNTIIVGQMRNGFNRIALDLLYQMRENRTVFNEITFSTALLLAASLSMLELGRQIHSRLLRIGFFQDTFIRNSLIDMYCKCGEMRKASSLFNKMHRNSDEMQYSVKSQMVNTVSWSSIVSGYVQNGKIEEAFELFRKMVREGVEVDQFTLTSIVSACADAGISEQGRQIHAFIKKLGHKFDVFLVSAIIDMYAKCGSFDDALSIFYQSSRRNIVSWTSLISGCALHGQGREVIRLFELMLKDGIRPNEITFLGVLSGCSHAGLVEEGHEYFRLMQEDYGITSGVEHFTCMVDLLGRAGKLNEAKEFIHNNNISHLSPVWNAFLAACRVHKNIEMATWASKKLLLLEPNEAGSYVLLSNISTENQRWKEAAGMRSLMQNRGVKKNPGQSWIQLKN</sequence>
<keyword evidence="1" id="KW-0677">Repeat</keyword>
<proteinExistence type="predicted"/>
<feature type="region of interest" description="Disordered" evidence="3">
    <location>
        <begin position="56"/>
        <end position="81"/>
    </location>
</feature>
<dbReference type="Pfam" id="PF20431">
    <property type="entry name" value="E_motif"/>
    <property type="match status" value="1"/>
</dbReference>
<feature type="compositionally biased region" description="Polar residues" evidence="3">
    <location>
        <begin position="65"/>
        <end position="74"/>
    </location>
</feature>
<dbReference type="PANTHER" id="PTHR47926:SF494">
    <property type="entry name" value="DYW DOMAIN-CONTAINING PROTEIN"/>
    <property type="match status" value="1"/>
</dbReference>
<feature type="repeat" description="PPR" evidence="2">
    <location>
        <begin position="332"/>
        <end position="366"/>
    </location>
</feature>
<dbReference type="NCBIfam" id="TIGR00756">
    <property type="entry name" value="PPR"/>
    <property type="match status" value="7"/>
</dbReference>
<dbReference type="Gene3D" id="1.25.40.10">
    <property type="entry name" value="Tetratricopeptide repeat domain"/>
    <property type="match status" value="4"/>
</dbReference>
<organism evidence="4 5">
    <name type="scientific">Macleaya cordata</name>
    <name type="common">Five-seeded plume-poppy</name>
    <name type="synonym">Bocconia cordata</name>
    <dbReference type="NCBI Taxonomy" id="56857"/>
    <lineage>
        <taxon>Eukaryota</taxon>
        <taxon>Viridiplantae</taxon>
        <taxon>Streptophyta</taxon>
        <taxon>Embryophyta</taxon>
        <taxon>Tracheophyta</taxon>
        <taxon>Spermatophyta</taxon>
        <taxon>Magnoliopsida</taxon>
        <taxon>Ranunculales</taxon>
        <taxon>Papaveraceae</taxon>
        <taxon>Papaveroideae</taxon>
        <taxon>Macleaya</taxon>
    </lineage>
</organism>
<dbReference type="EMBL" id="MVGT01000270">
    <property type="protein sequence ID" value="OVA19085.1"/>
    <property type="molecule type" value="Genomic_DNA"/>
</dbReference>
<evidence type="ECO:0000256" key="2">
    <source>
        <dbReference type="PROSITE-ProRule" id="PRU00708"/>
    </source>
</evidence>
<dbReference type="InParanoid" id="A0A200R8Q7"/>
<dbReference type="FunFam" id="1.25.40.10:FF:000381">
    <property type="entry name" value="Pentatricopeptide repeat-containing protein"/>
    <property type="match status" value="1"/>
</dbReference>
<feature type="repeat" description="PPR" evidence="2">
    <location>
        <begin position="130"/>
        <end position="164"/>
    </location>
</feature>
<dbReference type="PROSITE" id="PS51375">
    <property type="entry name" value="PPR"/>
    <property type="match status" value="5"/>
</dbReference>
<evidence type="ECO:0000313" key="4">
    <source>
        <dbReference type="EMBL" id="OVA19085.1"/>
    </source>
</evidence>
<name>A0A200R8Q7_MACCD</name>
<evidence type="ECO:0000313" key="5">
    <source>
        <dbReference type="Proteomes" id="UP000195402"/>
    </source>
</evidence>
<keyword evidence="5" id="KW-1185">Reference proteome</keyword>
<feature type="repeat" description="PPR" evidence="2">
    <location>
        <begin position="231"/>
        <end position="265"/>
    </location>
</feature>
<dbReference type="InterPro" id="IPR046848">
    <property type="entry name" value="E_motif"/>
</dbReference>
<protein>
    <submittedName>
        <fullName evidence="4">Pentatricopeptide repeat</fullName>
    </submittedName>
</protein>
<dbReference type="InterPro" id="IPR046960">
    <property type="entry name" value="PPR_At4g14850-like_plant"/>
</dbReference>
<dbReference type="Proteomes" id="UP000195402">
    <property type="component" value="Unassembled WGS sequence"/>
</dbReference>
<dbReference type="OMA" id="NWDEASK"/>
<dbReference type="PANTHER" id="PTHR47926">
    <property type="entry name" value="PENTATRICOPEPTIDE REPEAT-CONTAINING PROTEIN"/>
    <property type="match status" value="1"/>
</dbReference>
<evidence type="ECO:0000256" key="1">
    <source>
        <dbReference type="ARBA" id="ARBA00022737"/>
    </source>
</evidence>
<comment type="caution">
    <text evidence="4">The sequence shown here is derived from an EMBL/GenBank/DDBJ whole genome shotgun (WGS) entry which is preliminary data.</text>
</comment>
<dbReference type="Pfam" id="PF01535">
    <property type="entry name" value="PPR"/>
    <property type="match status" value="4"/>
</dbReference>
<dbReference type="AlphaFoldDB" id="A0A200R8Q7"/>
<dbReference type="FunFam" id="1.25.40.10:FF:000305">
    <property type="entry name" value="Pentatricopeptide repeat-containing protein mitochondrial"/>
    <property type="match status" value="1"/>
</dbReference>